<comment type="caution">
    <text evidence="1">The sequence shown here is derived from an EMBL/GenBank/DDBJ whole genome shotgun (WGS) entry which is preliminary data.</text>
</comment>
<name>A0ACB9R9T3_9MYRT</name>
<dbReference type="EMBL" id="CM042883">
    <property type="protein sequence ID" value="KAI4375807.1"/>
    <property type="molecule type" value="Genomic_DNA"/>
</dbReference>
<keyword evidence="2" id="KW-1185">Reference proteome</keyword>
<proteinExistence type="predicted"/>
<dbReference type="Proteomes" id="UP001057402">
    <property type="component" value="Chromosome 4"/>
</dbReference>
<accession>A0ACB9R9T3</accession>
<protein>
    <submittedName>
        <fullName evidence="1">Uncharacterized protein</fullName>
    </submittedName>
</protein>
<evidence type="ECO:0000313" key="1">
    <source>
        <dbReference type="EMBL" id="KAI4375807.1"/>
    </source>
</evidence>
<organism evidence="1 2">
    <name type="scientific">Melastoma candidum</name>
    <dbReference type="NCBI Taxonomy" id="119954"/>
    <lineage>
        <taxon>Eukaryota</taxon>
        <taxon>Viridiplantae</taxon>
        <taxon>Streptophyta</taxon>
        <taxon>Embryophyta</taxon>
        <taxon>Tracheophyta</taxon>
        <taxon>Spermatophyta</taxon>
        <taxon>Magnoliopsida</taxon>
        <taxon>eudicotyledons</taxon>
        <taxon>Gunneridae</taxon>
        <taxon>Pentapetalae</taxon>
        <taxon>rosids</taxon>
        <taxon>malvids</taxon>
        <taxon>Myrtales</taxon>
        <taxon>Melastomataceae</taxon>
        <taxon>Melastomatoideae</taxon>
        <taxon>Melastomateae</taxon>
        <taxon>Melastoma</taxon>
    </lineage>
</organism>
<gene>
    <name evidence="1" type="ORF">MLD38_013633</name>
</gene>
<sequence length="119" mass="13275">MGIYRMVDGKEAMIDQASGEEEKEKANVGESFDIIGRLRLLCILGRVAPSDLQVLPADRPKGMVISYGNRLWIDCNICCDDLCGRKGETTSPQVQENRLFNIHIYPGSRIAKCEVDSEL</sequence>
<reference evidence="2" key="1">
    <citation type="journal article" date="2023" name="Front. Plant Sci.">
        <title>Chromosomal-level genome assembly of Melastoma candidum provides insights into trichome evolution.</title>
        <authorList>
            <person name="Zhong Y."/>
            <person name="Wu W."/>
            <person name="Sun C."/>
            <person name="Zou P."/>
            <person name="Liu Y."/>
            <person name="Dai S."/>
            <person name="Zhou R."/>
        </authorList>
    </citation>
    <scope>NUCLEOTIDE SEQUENCE [LARGE SCALE GENOMIC DNA]</scope>
</reference>
<evidence type="ECO:0000313" key="2">
    <source>
        <dbReference type="Proteomes" id="UP001057402"/>
    </source>
</evidence>